<organism evidence="4 5">
    <name type="scientific">Halomicronema hongdechloris C2206</name>
    <dbReference type="NCBI Taxonomy" id="1641165"/>
    <lineage>
        <taxon>Bacteria</taxon>
        <taxon>Bacillati</taxon>
        <taxon>Cyanobacteriota</taxon>
        <taxon>Cyanophyceae</taxon>
        <taxon>Nodosilineales</taxon>
        <taxon>Nodosilineaceae</taxon>
        <taxon>Halomicronema</taxon>
    </lineage>
</organism>
<dbReference type="AlphaFoldDB" id="A0A1Z3HTB7"/>
<dbReference type="PROSITE" id="PS50966">
    <property type="entry name" value="ZF_SWIM"/>
    <property type="match status" value="1"/>
</dbReference>
<feature type="region of interest" description="Disordered" evidence="2">
    <location>
        <begin position="178"/>
        <end position="207"/>
    </location>
</feature>
<protein>
    <recommendedName>
        <fullName evidence="3">SWIM-type domain-containing protein</fullName>
    </recommendedName>
</protein>
<dbReference type="KEGG" id="hhg:XM38_045290"/>
<keyword evidence="5" id="KW-1185">Reference proteome</keyword>
<gene>
    <name evidence="4" type="ORF">XM38_045290</name>
</gene>
<evidence type="ECO:0000256" key="1">
    <source>
        <dbReference type="PROSITE-ProRule" id="PRU00325"/>
    </source>
</evidence>
<evidence type="ECO:0000259" key="3">
    <source>
        <dbReference type="PROSITE" id="PS50966"/>
    </source>
</evidence>
<feature type="domain" description="SWIM-type" evidence="3">
    <location>
        <begin position="121"/>
        <end position="152"/>
    </location>
</feature>
<sequence length="275" mass="31277">MTYSESPTAYDLQEEAWWVQQWVDLLNSYRFKKRLERGRRYAREGNILSLEFKSSKVVALVQGTAEDPYKLSIWIDPFSDEDWDYVIDSLGEKALYSAQLLAGEMPDDIESVFTSNGLNLFPFTLSDVHSRCNCPDPKNPCKHIAAVYYQLGDFFREDPFVLFQLRGRTRDQILESLRQQRRQQSKSVVASDGQPAEQEPSAPEPLQMPPIHLGDYWRYDAPLDPSLVVITAAETTVLDVLGKLPFPAEEATFASAYFKALYPAVAQQAMMTALS</sequence>
<dbReference type="Proteomes" id="UP000191901">
    <property type="component" value="Chromosome"/>
</dbReference>
<name>A0A1Z3HTB7_9CYAN</name>
<evidence type="ECO:0000256" key="2">
    <source>
        <dbReference type="SAM" id="MobiDB-lite"/>
    </source>
</evidence>
<dbReference type="GO" id="GO:0008270">
    <property type="term" value="F:zinc ion binding"/>
    <property type="evidence" value="ECO:0007669"/>
    <property type="project" value="UniProtKB-KW"/>
</dbReference>
<dbReference type="STRING" id="1641165.XM38_24800"/>
<dbReference type="RefSeq" id="WP_080813599.1">
    <property type="nucleotide sequence ID" value="NZ_CP021983.2"/>
</dbReference>
<proteinExistence type="predicted"/>
<dbReference type="InterPro" id="IPR007527">
    <property type="entry name" value="Znf_SWIM"/>
</dbReference>
<dbReference type="PANTHER" id="PTHR38133">
    <property type="entry name" value="SLR1429 PROTEIN"/>
    <property type="match status" value="1"/>
</dbReference>
<keyword evidence="1" id="KW-0479">Metal-binding</keyword>
<dbReference type="PANTHER" id="PTHR38133:SF1">
    <property type="entry name" value="SLR1429 PROTEIN"/>
    <property type="match status" value="1"/>
</dbReference>
<dbReference type="Pfam" id="PF04434">
    <property type="entry name" value="SWIM"/>
    <property type="match status" value="1"/>
</dbReference>
<reference evidence="4 5" key="1">
    <citation type="journal article" date="2016" name="Biochim. Biophys. Acta">
        <title>Characterization of red-shifted phycobilisomes isolated from the chlorophyll f-containing cyanobacterium Halomicronema hongdechloris.</title>
        <authorList>
            <person name="Li Y."/>
            <person name="Lin Y."/>
            <person name="Garvey C.J."/>
            <person name="Birch D."/>
            <person name="Corkery R.W."/>
            <person name="Loughlin P.C."/>
            <person name="Scheer H."/>
            <person name="Willows R.D."/>
            <person name="Chen M."/>
        </authorList>
    </citation>
    <scope>NUCLEOTIDE SEQUENCE [LARGE SCALE GENOMIC DNA]</scope>
    <source>
        <strain evidence="4 5">C2206</strain>
    </source>
</reference>
<dbReference type="OrthoDB" id="188274at2"/>
<keyword evidence="1" id="KW-0862">Zinc</keyword>
<dbReference type="EMBL" id="CP021983">
    <property type="protein sequence ID" value="ASC73560.1"/>
    <property type="molecule type" value="Genomic_DNA"/>
</dbReference>
<evidence type="ECO:0000313" key="4">
    <source>
        <dbReference type="EMBL" id="ASC73560.1"/>
    </source>
</evidence>
<accession>A0A1Z3HTB7</accession>
<keyword evidence="1" id="KW-0863">Zinc-finger</keyword>
<evidence type="ECO:0000313" key="5">
    <source>
        <dbReference type="Proteomes" id="UP000191901"/>
    </source>
</evidence>